<feature type="transmembrane region" description="Helical" evidence="15">
    <location>
        <begin position="1972"/>
        <end position="1990"/>
    </location>
</feature>
<evidence type="ECO:0000256" key="8">
    <source>
        <dbReference type="ARBA" id="ARBA00022882"/>
    </source>
</evidence>
<feature type="compositionally biased region" description="Polar residues" evidence="14">
    <location>
        <begin position="1233"/>
        <end position="1244"/>
    </location>
</feature>
<feature type="region of interest" description="Disordered" evidence="14">
    <location>
        <begin position="849"/>
        <end position="925"/>
    </location>
</feature>
<dbReference type="FunFam" id="1.20.120.350:FF:000009">
    <property type="entry name" value="Voltage-dependent T-type calcium channel subunit alpha"/>
    <property type="match status" value="2"/>
</dbReference>
<feature type="region of interest" description="Disordered" evidence="14">
    <location>
        <begin position="577"/>
        <end position="602"/>
    </location>
</feature>
<keyword evidence="13" id="KW-0407">Ion channel</keyword>
<feature type="compositionally biased region" description="Low complexity" evidence="14">
    <location>
        <begin position="1245"/>
        <end position="1260"/>
    </location>
</feature>
<feature type="transmembrane region" description="Helical" evidence="15">
    <location>
        <begin position="174"/>
        <end position="198"/>
    </location>
</feature>
<name>W7XFI6_TETTS</name>
<evidence type="ECO:0000256" key="4">
    <source>
        <dbReference type="ARBA" id="ARBA00022673"/>
    </source>
</evidence>
<keyword evidence="8" id="KW-0851">Voltage-gated channel</keyword>
<feature type="transmembrane region" description="Helical" evidence="15">
    <location>
        <begin position="218"/>
        <end position="241"/>
    </location>
</feature>
<dbReference type="Pfam" id="PF00520">
    <property type="entry name" value="Ion_trans"/>
    <property type="match status" value="4"/>
</dbReference>
<evidence type="ECO:0000313" key="17">
    <source>
        <dbReference type="EMBL" id="EWS72781.1"/>
    </source>
</evidence>
<feature type="compositionally biased region" description="Polar residues" evidence="14">
    <location>
        <begin position="2742"/>
        <end position="2752"/>
    </location>
</feature>
<keyword evidence="3" id="KW-0109">Calcium transport</keyword>
<feature type="region of interest" description="Disordered" evidence="14">
    <location>
        <begin position="1281"/>
        <end position="1350"/>
    </location>
</feature>
<feature type="transmembrane region" description="Helical" evidence="15">
    <location>
        <begin position="2426"/>
        <end position="2445"/>
    </location>
</feature>
<feature type="compositionally biased region" description="Polar residues" evidence="14">
    <location>
        <begin position="52"/>
        <end position="63"/>
    </location>
</feature>
<dbReference type="InParanoid" id="W7XFI6"/>
<keyword evidence="10" id="KW-0406">Ion transport</keyword>
<feature type="domain" description="Ion transport" evidence="16">
    <location>
        <begin position="1971"/>
        <end position="2241"/>
    </location>
</feature>
<feature type="compositionally biased region" description="Basic and acidic residues" evidence="14">
    <location>
        <begin position="40"/>
        <end position="51"/>
    </location>
</feature>
<feature type="transmembrane region" description="Helical" evidence="15">
    <location>
        <begin position="313"/>
        <end position="332"/>
    </location>
</feature>
<keyword evidence="5 15" id="KW-0812">Transmembrane</keyword>
<feature type="transmembrane region" description="Helical" evidence="15">
    <location>
        <begin position="2495"/>
        <end position="2517"/>
    </location>
</feature>
<feature type="transmembrane region" description="Helical" evidence="15">
    <location>
        <begin position="253"/>
        <end position="273"/>
    </location>
</feature>
<feature type="region of interest" description="Disordered" evidence="14">
    <location>
        <begin position="1229"/>
        <end position="1264"/>
    </location>
</feature>
<feature type="region of interest" description="Disordered" evidence="14">
    <location>
        <begin position="705"/>
        <end position="751"/>
    </location>
</feature>
<feature type="transmembrane region" description="Helical" evidence="15">
    <location>
        <begin position="2010"/>
        <end position="2032"/>
    </location>
</feature>
<feature type="compositionally biased region" description="Basic and acidic residues" evidence="14">
    <location>
        <begin position="892"/>
        <end position="908"/>
    </location>
</feature>
<keyword evidence="2" id="KW-0813">Transport</keyword>
<evidence type="ECO:0000256" key="6">
    <source>
        <dbReference type="ARBA" id="ARBA00022737"/>
    </source>
</evidence>
<feature type="transmembrane region" description="Helical" evidence="15">
    <location>
        <begin position="2210"/>
        <end position="2233"/>
    </location>
</feature>
<keyword evidence="6" id="KW-0677">Repeat</keyword>
<evidence type="ECO:0000256" key="11">
    <source>
        <dbReference type="ARBA" id="ARBA00023136"/>
    </source>
</evidence>
<evidence type="ECO:0000256" key="14">
    <source>
        <dbReference type="SAM" id="MobiDB-lite"/>
    </source>
</evidence>
<dbReference type="InterPro" id="IPR005821">
    <property type="entry name" value="Ion_trans_dom"/>
</dbReference>
<evidence type="ECO:0000256" key="7">
    <source>
        <dbReference type="ARBA" id="ARBA00022837"/>
    </source>
</evidence>
<evidence type="ECO:0000259" key="16">
    <source>
        <dbReference type="Pfam" id="PF00520"/>
    </source>
</evidence>
<feature type="transmembrane region" description="Helical" evidence="15">
    <location>
        <begin position="2044"/>
        <end position="2069"/>
    </location>
</feature>
<evidence type="ECO:0000256" key="12">
    <source>
        <dbReference type="ARBA" id="ARBA00023180"/>
    </source>
</evidence>
<dbReference type="Gene3D" id="1.20.120.350">
    <property type="entry name" value="Voltage-gated potassium channels. Chain C"/>
    <property type="match status" value="4"/>
</dbReference>
<feature type="region of interest" description="Disordered" evidence="14">
    <location>
        <begin position="1895"/>
        <end position="1931"/>
    </location>
</feature>
<feature type="compositionally biased region" description="Low complexity" evidence="14">
    <location>
        <begin position="581"/>
        <end position="596"/>
    </location>
</feature>
<keyword evidence="9 15" id="KW-1133">Transmembrane helix</keyword>
<dbReference type="FunFam" id="1.10.287.70:FF:000117">
    <property type="entry name" value="Voltage-gated Ca2+ channel, alpha subunit"/>
    <property type="match status" value="1"/>
</dbReference>
<proteinExistence type="predicted"/>
<feature type="domain" description="Ion transport" evidence="16">
    <location>
        <begin position="1584"/>
        <end position="1820"/>
    </location>
</feature>
<feature type="compositionally biased region" description="Polar residues" evidence="14">
    <location>
        <begin position="854"/>
        <end position="870"/>
    </location>
</feature>
<evidence type="ECO:0000256" key="5">
    <source>
        <dbReference type="ARBA" id="ARBA00022692"/>
    </source>
</evidence>
<gene>
    <name evidence="17" type="ORF">TTHERM_000785910</name>
</gene>
<feature type="domain" description="Ion transport" evidence="16">
    <location>
        <begin position="185"/>
        <end position="452"/>
    </location>
</feature>
<feature type="transmembrane region" description="Helical" evidence="15">
    <location>
        <begin position="1619"/>
        <end position="1640"/>
    </location>
</feature>
<keyword evidence="12" id="KW-0325">Glycoprotein</keyword>
<dbReference type="STRING" id="312017.W7XFI6"/>
<evidence type="ECO:0000256" key="3">
    <source>
        <dbReference type="ARBA" id="ARBA00022568"/>
    </source>
</evidence>
<feature type="compositionally biased region" description="Polar residues" evidence="14">
    <location>
        <begin position="2886"/>
        <end position="2904"/>
    </location>
</feature>
<feature type="transmembrane region" description="Helical" evidence="15">
    <location>
        <begin position="1700"/>
        <end position="1729"/>
    </location>
</feature>
<keyword evidence="7" id="KW-0106">Calcium</keyword>
<keyword evidence="18" id="KW-1185">Reference proteome</keyword>
<dbReference type="FunFam" id="1.20.120.350:FF:000072">
    <property type="entry name" value="Voltage-dependent T-type calcium channel subunit alpha"/>
    <property type="match status" value="1"/>
</dbReference>
<dbReference type="Proteomes" id="UP000009168">
    <property type="component" value="Unassembled WGS sequence"/>
</dbReference>
<protein>
    <submittedName>
        <fullName evidence="17">Cation channel family transporter</fullName>
    </submittedName>
</protein>
<evidence type="ECO:0000256" key="1">
    <source>
        <dbReference type="ARBA" id="ARBA00004141"/>
    </source>
</evidence>
<feature type="transmembrane region" description="Helical" evidence="15">
    <location>
        <begin position="413"/>
        <end position="439"/>
    </location>
</feature>
<dbReference type="RefSeq" id="XP_012654668.1">
    <property type="nucleotide sequence ID" value="XM_012799214.1"/>
</dbReference>
<evidence type="ECO:0000313" key="18">
    <source>
        <dbReference type="Proteomes" id="UP000009168"/>
    </source>
</evidence>
<feature type="compositionally biased region" description="Acidic residues" evidence="14">
    <location>
        <begin position="2754"/>
        <end position="2763"/>
    </location>
</feature>
<reference evidence="18" key="1">
    <citation type="journal article" date="2006" name="PLoS Biol.">
        <title>Macronuclear genome sequence of the ciliate Tetrahymena thermophila, a model eukaryote.</title>
        <authorList>
            <person name="Eisen J.A."/>
            <person name="Coyne R.S."/>
            <person name="Wu M."/>
            <person name="Wu D."/>
            <person name="Thiagarajan M."/>
            <person name="Wortman J.R."/>
            <person name="Badger J.H."/>
            <person name="Ren Q."/>
            <person name="Amedeo P."/>
            <person name="Jones K.M."/>
            <person name="Tallon L.J."/>
            <person name="Delcher A.L."/>
            <person name="Salzberg S.L."/>
            <person name="Silva J.C."/>
            <person name="Haas B.J."/>
            <person name="Majoros W.H."/>
            <person name="Farzad M."/>
            <person name="Carlton J.M."/>
            <person name="Smith R.K. Jr."/>
            <person name="Garg J."/>
            <person name="Pearlman R.E."/>
            <person name="Karrer K.M."/>
            <person name="Sun L."/>
            <person name="Manning G."/>
            <person name="Elde N.C."/>
            <person name="Turkewitz A.P."/>
            <person name="Asai D.J."/>
            <person name="Wilkes D.E."/>
            <person name="Wang Y."/>
            <person name="Cai H."/>
            <person name="Collins K."/>
            <person name="Stewart B.A."/>
            <person name="Lee S.R."/>
            <person name="Wilamowska K."/>
            <person name="Weinberg Z."/>
            <person name="Ruzzo W.L."/>
            <person name="Wloga D."/>
            <person name="Gaertig J."/>
            <person name="Frankel J."/>
            <person name="Tsao C.-C."/>
            <person name="Gorovsky M.A."/>
            <person name="Keeling P.J."/>
            <person name="Waller R.F."/>
            <person name="Patron N.J."/>
            <person name="Cherry J.M."/>
            <person name="Stover N.A."/>
            <person name="Krieger C.J."/>
            <person name="del Toro C."/>
            <person name="Ryder H.F."/>
            <person name="Williamson S.C."/>
            <person name="Barbeau R.A."/>
            <person name="Hamilton E.P."/>
            <person name="Orias E."/>
        </authorList>
    </citation>
    <scope>NUCLEOTIDE SEQUENCE [LARGE SCALE GENOMIC DNA]</scope>
    <source>
        <strain evidence="18">SB210</strain>
    </source>
</reference>
<feature type="transmembrane region" description="Helical" evidence="15">
    <location>
        <begin position="2169"/>
        <end position="2190"/>
    </location>
</feature>
<accession>W7XFI6</accession>
<dbReference type="GO" id="GO:0098703">
    <property type="term" value="P:calcium ion import across plasma membrane"/>
    <property type="evidence" value="ECO:0007669"/>
    <property type="project" value="TreeGrafter"/>
</dbReference>
<evidence type="ECO:0000256" key="10">
    <source>
        <dbReference type="ARBA" id="ARBA00023065"/>
    </source>
</evidence>
<feature type="transmembrane region" description="Helical" evidence="15">
    <location>
        <begin position="1589"/>
        <end position="1607"/>
    </location>
</feature>
<dbReference type="InterPro" id="IPR050599">
    <property type="entry name" value="VDCC_alpha-1_subunit"/>
</dbReference>
<evidence type="ECO:0000256" key="2">
    <source>
        <dbReference type="ARBA" id="ARBA00022448"/>
    </source>
</evidence>
<dbReference type="PANTHER" id="PTHR45628">
    <property type="entry name" value="VOLTAGE-DEPENDENT CALCIUM CHANNEL TYPE A SUBUNIT ALPHA-1"/>
    <property type="match status" value="1"/>
</dbReference>
<feature type="compositionally biased region" description="Polar residues" evidence="14">
    <location>
        <begin position="708"/>
        <end position="720"/>
    </location>
</feature>
<feature type="region of interest" description="Disordered" evidence="14">
    <location>
        <begin position="2742"/>
        <end position="2763"/>
    </location>
</feature>
<feature type="transmembrane region" description="Helical" evidence="15">
    <location>
        <begin position="1789"/>
        <end position="1811"/>
    </location>
</feature>
<dbReference type="InterPro" id="IPR027359">
    <property type="entry name" value="Volt_channel_dom_sf"/>
</dbReference>
<dbReference type="PANTHER" id="PTHR45628:SF7">
    <property type="entry name" value="VOLTAGE-DEPENDENT CALCIUM CHANNEL TYPE A SUBUNIT ALPHA-1"/>
    <property type="match status" value="1"/>
</dbReference>
<feature type="domain" description="Ion transport" evidence="16">
    <location>
        <begin position="2291"/>
        <end position="2524"/>
    </location>
</feature>
<dbReference type="EMBL" id="GG662552">
    <property type="protein sequence ID" value="EWS72781.1"/>
    <property type="molecule type" value="Genomic_DNA"/>
</dbReference>
<dbReference type="SUPFAM" id="SSF81324">
    <property type="entry name" value="Voltage-gated potassium channels"/>
    <property type="match status" value="4"/>
</dbReference>
<evidence type="ECO:0000256" key="9">
    <source>
        <dbReference type="ARBA" id="ARBA00022989"/>
    </source>
</evidence>
<feature type="transmembrane region" description="Helical" evidence="15">
    <location>
        <begin position="1652"/>
        <end position="1674"/>
    </location>
</feature>
<comment type="subcellular location">
    <subcellularLocation>
        <location evidence="1">Membrane</location>
        <topology evidence="1">Multi-pass membrane protein</topology>
    </subcellularLocation>
</comment>
<feature type="compositionally biased region" description="Polar residues" evidence="14">
    <location>
        <begin position="1286"/>
        <end position="1296"/>
    </location>
</feature>
<feature type="region of interest" description="Disordered" evidence="14">
    <location>
        <begin position="40"/>
        <end position="63"/>
    </location>
</feature>
<feature type="region of interest" description="Disordered" evidence="14">
    <location>
        <begin position="2886"/>
        <end position="2914"/>
    </location>
</feature>
<sequence length="2914" mass="338359">MRPSVLEANWIRKLKKILKTEIKEEAIEEDQLSRYSKFQQNEELKRQRSESYQDYTSQDMNESSSFDLKNLQEEAEEHRNAYIKVANAFVEQNSDDSDNDIARANETDQQRIQRKVIKNHEREFEEDFQLNKLNEDTYPILDVVEMNVFDRIAIFQDNTIFEKIYKRVWLTKELISYSCFVIVNHPIFTIISLAVIIFNSIMLAKDDPTTNSDNNPEIDLALLIIYTVEMGLKIVAYGFIFSKNAYIKEGWNVIDLVIIVTGWLPYVVSQNAFNLSALRSLRVLRPLRSISKVKVLNQLVTALFSSIPLLKDAFIILLFFFTVFAIAGLQLFTGQLKTRCIDIYTGIKYGDENNNLFVCAVDSDCPPLKGASFICAKGMVSPNSDFYNFDTFGWSLLNVYVVVSNEGWSTIMYYVMVGFNFFAFIYFFLIVYLGTWLLVNLCMGIIAVKYTESIANQNTMVAIKKDGEEGYNMQNLIRWGIYKSNKVLYKELEEQKKKNRRLFQLSFQVSSLLASYRRSEKKNPTKLNQPKAIEQKQLNKVVPLALNQQSQDLFINSENNEDSKNPIIKQQQMDRINSADNNGKNGSSQSKNQGNSEDQNLQQDKNENMRQLTNLVIENGDQQQIHKNYKNLHENNNKNHHNTKILKEAAPLESKKHLTRNFRNEKKGTQLIDPSVLASDLEMINQENNIGKKRTKKTGTYVRGLRNGTHQNQTNMNPQQKIKKINFAPISKQKPKYKEEKINDDPTPREDQNYLAVEQDNDEENRRKSRNVPSQIVDIRRQSKKIKHLFKQKDEVSEDQLKLDDDIFLLQLEQKEKFTKNDLIGIEDEEIENIHFKKLQNDFKSLRQNKQIEQRSASSKKNSHQTNFQNHSEEPKQVHQKSKRNTSVSLQKKRENMLNGERKKDKSKSSRNQLQETESSADSLSDVSKMSFLEMDDTLIDKTPRNKTTVINNLYQEFDIKIGKTSKKLQEKKATKLLTQKQITPSIKHLKTYNTQEQENFEAPKIEEQILKKINKQIDLKAEDFKLMLDSKYLKPRVVYRQTNEYEGDVQPTKLNKQIQKLKNQQEEKIKRLKFRVKQQSSMIVQKDKKKKLQVQYKMPIQRSKRIDTMYAEKMFRDILEGKITTENHSIKQSKVADPKNDGISFETNPFKIAKNIAQRSQKGGTSVKNDDEKNDMNFLTQQRQFSTNQNNLFLKQITNKQRVNDVNSQVNNEDSSRQQDANSYVNGEHAENNLNGQQENSRLNNDSAAAQSNQAKSVNGEYEQKGLVLKRTFKDEVDQMDNKSQKNSLNGSIAQGSVDERQNPNNKSLNQANTSFRSKLTNKQTERKINVSGNIQVSKKGKNQKGDEIENDWNLEKAIQKIFMEEQVLEKDPLLDEKPNGDQKLQKIVNIQTAQVDVPAKNIQQKSQHDIFMYQLEQKFIKKAERQLDILNNHEPSQSQTDIKSVKSADTGIHSFSQGAQSELNNSSSSSQLSSSTRNVLVKKTVEVFDMVAFQNEPVDLQFLQQRKKEIYNLEKKGINQIKVQTSADDILWISLRNKNQKALNQVIDSLNYSSRIIEQNEGGFVGLVQAFRRRIRKLVTHQQFENLVMLFVLSNTIILCLDGIVPSSSSATLTQLNYIFTIIFAVDMGLKLIGLGFTEYVSDKMNIFDAIIVILSILELAVLSGSSSVSAFRSLRILRVFRVLRVTRLLRSLQFMKVLIAAISSTLEQFIYILLLLFLIMFIYALLGMNIFGGNWPTFNSNIPSRFNYDQFLNAYMAVLDLVTLENWNDQLTTCLLSNVSNYVCSAYLVSMIFIGNYILIDLVLAIMLDSFESDEVQKDRQEIENRFEIVQDITFGHTSMGSTFMNNLSQSNYASSNNMNRISTGLQNSSLHNSGGIQRSATLSKQAILKTSSQNDSGQFEKQKSVNGDDDSVSEKGGIASEQNLQDTGPKKKNQFQYYEGVECEQSLYIFSKDNIIRKTLYYVYKNPLFDKVVLLVIILTSFKLTFDTYIGSADVGATKFSNNADLFFTIFFICECVVKVVSLGFFLDEGSYLRDSWSQLDFFIVISSIIDLSLSQIDLGAIKILRLLRTLRPLRLLSQNKSMKLIVTALLQSMEGIANMIFVVLLIWLMFAILAMNLMGGKLFYCNTTGAVLQSSYNVYQYPYEKCMKLPGAFWDRYPNNNDNIGFSMVMLFELSTFEGWPNYFWYYMDGSDTGPVWNNSKYFSLFFAAFIFVGSFFSINLFTAIISFNFDIASKKAKNAYLTDEQSQWIELQRLIVRSTPDFTSMKPPSNFFRKFLWRIVESQKLEIFIISCIIGNVIVMAMTYDTSPQSFDQILSNINLAFTSVFIAESICKIIAYGPQGYFYKGWNQFDFFVVCASIVDIVMTFLGKSVIGFLRAGPQIIRILRVLRVSRLFKLMKSFQGLMKLIQTTIFAFPKFLNATLLFVLFYFIFSILAWYLFSDLRSGWRINTFWNFSNFHRAFILLFRMSTGEDWYLVMYDTFNAKGVYGILFFVTFYTVQSYILMNLFVLIIMNEFEENYINPDNPLNNFNEQEDDFKKRWVIMTIKDSGIKIHEKNIPDFYFELQEPLGFDYKRKSNEFVEKLKMHDTEITQDEINLKLDKYKIRQKQEADKNVMRMNIFCDYEGYVYYNELLYQFMKFSLYEQVYELSIEDQNDPKLVKKHNTALDIMRKEEKVSMKKIQIIKKKQSSLLKSKIVHQRQQGVNPMVRRLFVGMAFKSWLQYSIKMQDNMNQINFNREDISSQTDTDNSQDEDLENEEEENLFLNQSFEDGIQFKKQKPKIIKREHTVALRIDGLRKYREEQNTGKQIYQGKKYFYIPDTNIYQIDNYDEYNNQDYNSHTFQVEQKQDLQVENNQLYRKSIFDRPSLRMANPLQFRQSIASLQQDDSNEKNGSQQNLTPGYHSKEKQK</sequence>
<keyword evidence="11 15" id="KW-0472">Membrane</keyword>
<feature type="compositionally biased region" description="Polar residues" evidence="14">
    <location>
        <begin position="1304"/>
        <end position="1324"/>
    </location>
</feature>
<dbReference type="KEGG" id="tet:TTHERM_000785910"/>
<feature type="transmembrane region" description="Helical" evidence="15">
    <location>
        <begin position="2358"/>
        <end position="2381"/>
    </location>
</feature>
<organism evidence="17 18">
    <name type="scientific">Tetrahymena thermophila (strain SB210)</name>
    <dbReference type="NCBI Taxonomy" id="312017"/>
    <lineage>
        <taxon>Eukaryota</taxon>
        <taxon>Sar</taxon>
        <taxon>Alveolata</taxon>
        <taxon>Ciliophora</taxon>
        <taxon>Intramacronucleata</taxon>
        <taxon>Oligohymenophorea</taxon>
        <taxon>Hymenostomatida</taxon>
        <taxon>Tetrahymenina</taxon>
        <taxon>Tetrahymenidae</taxon>
        <taxon>Tetrahymena</taxon>
    </lineage>
</organism>
<dbReference type="Gene3D" id="1.10.287.70">
    <property type="match status" value="4"/>
</dbReference>
<feature type="compositionally biased region" description="Polar residues" evidence="14">
    <location>
        <begin position="910"/>
        <end position="925"/>
    </location>
</feature>
<dbReference type="GO" id="GO:0008331">
    <property type="term" value="F:high voltage-gated calcium channel activity"/>
    <property type="evidence" value="ECO:0007669"/>
    <property type="project" value="TreeGrafter"/>
</dbReference>
<evidence type="ECO:0000256" key="15">
    <source>
        <dbReference type="SAM" id="Phobius"/>
    </source>
</evidence>
<dbReference type="GO" id="GO:0005891">
    <property type="term" value="C:voltage-gated calcium channel complex"/>
    <property type="evidence" value="ECO:0007669"/>
    <property type="project" value="TreeGrafter"/>
</dbReference>
<feature type="transmembrane region" description="Helical" evidence="15">
    <location>
        <begin position="2291"/>
        <end position="2310"/>
    </location>
</feature>
<feature type="compositionally biased region" description="Basic and acidic residues" evidence="14">
    <location>
        <begin position="736"/>
        <end position="751"/>
    </location>
</feature>
<dbReference type="GeneID" id="24440666"/>
<keyword evidence="4" id="KW-0107">Calcium channel</keyword>
<dbReference type="OrthoDB" id="431720at2759"/>
<feature type="transmembrane region" description="Helical" evidence="15">
    <location>
        <begin position="2089"/>
        <end position="2118"/>
    </location>
</feature>
<evidence type="ECO:0000256" key="13">
    <source>
        <dbReference type="ARBA" id="ARBA00023303"/>
    </source>
</evidence>